<keyword evidence="4" id="KW-0560">Oxidoreductase</keyword>
<keyword evidence="2" id="KW-0285">Flavoprotein</keyword>
<evidence type="ECO:0000256" key="5">
    <source>
        <dbReference type="SAM" id="MobiDB-lite"/>
    </source>
</evidence>
<dbReference type="InterPro" id="IPR016170">
    <property type="entry name" value="Cytok_DH_C_sf"/>
</dbReference>
<dbReference type="HOGENOM" id="CLU_024402_0_0_1"/>
<dbReference type="GO" id="GO:0071949">
    <property type="term" value="F:FAD binding"/>
    <property type="evidence" value="ECO:0007669"/>
    <property type="project" value="InterPro"/>
</dbReference>
<dbReference type="STRING" id="1531966.A0A0A1T6I7"/>
<dbReference type="EMBL" id="CDHN01000001">
    <property type="protein sequence ID" value="CEJ81907.1"/>
    <property type="molecule type" value="Genomic_DNA"/>
</dbReference>
<feature type="region of interest" description="Disordered" evidence="5">
    <location>
        <begin position="223"/>
        <end position="242"/>
    </location>
</feature>
<dbReference type="InterPro" id="IPR006094">
    <property type="entry name" value="Oxid_FAD_bind_N"/>
</dbReference>
<dbReference type="GO" id="GO:0005739">
    <property type="term" value="C:mitochondrion"/>
    <property type="evidence" value="ECO:0007669"/>
    <property type="project" value="TreeGrafter"/>
</dbReference>
<dbReference type="GO" id="GO:0004458">
    <property type="term" value="F:D-lactate dehydrogenase (cytochrome) activity"/>
    <property type="evidence" value="ECO:0007669"/>
    <property type="project" value="TreeGrafter"/>
</dbReference>
<dbReference type="InterPro" id="IPR016169">
    <property type="entry name" value="FAD-bd_PCMH_sub2"/>
</dbReference>
<dbReference type="InterPro" id="IPR016167">
    <property type="entry name" value="FAD-bd_PCMH_sub1"/>
</dbReference>
<reference evidence="7 8" key="1">
    <citation type="journal article" date="2015" name="Genome Announc.">
        <title>Draft Genome Sequence and Gene Annotation of the Entomopathogenic Fungus Verticillium hemipterigenum.</title>
        <authorList>
            <person name="Horn F."/>
            <person name="Habel A."/>
            <person name="Scharf D.H."/>
            <person name="Dworschak J."/>
            <person name="Brakhage A.A."/>
            <person name="Guthke R."/>
            <person name="Hertweck C."/>
            <person name="Linde J."/>
        </authorList>
    </citation>
    <scope>NUCLEOTIDE SEQUENCE [LARGE SCALE GENOMIC DNA]</scope>
</reference>
<dbReference type="Gene3D" id="1.10.45.10">
    <property type="entry name" value="Vanillyl-alcohol Oxidase, Chain A, domain 4"/>
    <property type="match status" value="1"/>
</dbReference>
<organism evidence="7 8">
    <name type="scientific">[Torrubiella] hemipterigena</name>
    <dbReference type="NCBI Taxonomy" id="1531966"/>
    <lineage>
        <taxon>Eukaryota</taxon>
        <taxon>Fungi</taxon>
        <taxon>Dikarya</taxon>
        <taxon>Ascomycota</taxon>
        <taxon>Pezizomycotina</taxon>
        <taxon>Sordariomycetes</taxon>
        <taxon>Hypocreomycetidae</taxon>
        <taxon>Hypocreales</taxon>
        <taxon>Clavicipitaceae</taxon>
        <taxon>Clavicipitaceae incertae sedis</taxon>
        <taxon>'Torrubiella' clade</taxon>
    </lineage>
</organism>
<gene>
    <name evidence="7" type="ORF">VHEMI02006</name>
</gene>
<proteinExistence type="predicted"/>
<evidence type="ECO:0000256" key="3">
    <source>
        <dbReference type="ARBA" id="ARBA00022827"/>
    </source>
</evidence>
<evidence type="ECO:0000313" key="8">
    <source>
        <dbReference type="Proteomes" id="UP000039046"/>
    </source>
</evidence>
<dbReference type="AlphaFoldDB" id="A0A0A1T6I7"/>
<evidence type="ECO:0000313" key="7">
    <source>
        <dbReference type="EMBL" id="CEJ81907.1"/>
    </source>
</evidence>
<dbReference type="SUPFAM" id="SSF55103">
    <property type="entry name" value="FAD-linked oxidases, C-terminal domain"/>
    <property type="match status" value="1"/>
</dbReference>
<dbReference type="PROSITE" id="PS51387">
    <property type="entry name" value="FAD_PCMH"/>
    <property type="match status" value="1"/>
</dbReference>
<evidence type="ECO:0000259" key="6">
    <source>
        <dbReference type="PROSITE" id="PS51387"/>
    </source>
</evidence>
<dbReference type="GO" id="GO:1903457">
    <property type="term" value="P:lactate catabolic process"/>
    <property type="evidence" value="ECO:0007669"/>
    <property type="project" value="TreeGrafter"/>
</dbReference>
<dbReference type="PANTHER" id="PTHR11748:SF114">
    <property type="entry name" value="ARYL-ALCOHOL OXIDASE VANILLYL-ALCOHOL OXIDASE (AFU_ORTHOLOGUE AFUA_3G09500)-RELATED"/>
    <property type="match status" value="1"/>
</dbReference>
<dbReference type="Gene3D" id="3.30.43.10">
    <property type="entry name" value="Uridine Diphospho-n-acetylenolpyruvylglucosamine Reductase, domain 2"/>
    <property type="match status" value="1"/>
</dbReference>
<dbReference type="Pfam" id="PF02913">
    <property type="entry name" value="FAD-oxidase_C"/>
    <property type="match status" value="1"/>
</dbReference>
<dbReference type="Gene3D" id="3.40.462.10">
    <property type="entry name" value="FAD-linked oxidases, C-terminal domain"/>
    <property type="match status" value="1"/>
</dbReference>
<evidence type="ECO:0000256" key="1">
    <source>
        <dbReference type="ARBA" id="ARBA00001974"/>
    </source>
</evidence>
<dbReference type="Proteomes" id="UP000039046">
    <property type="component" value="Unassembled WGS sequence"/>
</dbReference>
<name>A0A0A1T6I7_9HYPO</name>
<dbReference type="Pfam" id="PF01565">
    <property type="entry name" value="FAD_binding_4"/>
    <property type="match status" value="1"/>
</dbReference>
<dbReference type="SUPFAM" id="SSF56176">
    <property type="entry name" value="FAD-binding/transporter-associated domain-like"/>
    <property type="match status" value="1"/>
</dbReference>
<dbReference type="InterPro" id="IPR004113">
    <property type="entry name" value="FAD-bd_oxidored_4_C"/>
</dbReference>
<feature type="region of interest" description="Disordered" evidence="5">
    <location>
        <begin position="1"/>
        <end position="21"/>
    </location>
</feature>
<protein>
    <submittedName>
        <fullName evidence="7">Putative Vanillyl-alcohol oxidase</fullName>
    </submittedName>
</protein>
<dbReference type="InterPro" id="IPR016171">
    <property type="entry name" value="Vanillyl_alc_oxidase_C-sub2"/>
</dbReference>
<dbReference type="InterPro" id="IPR016166">
    <property type="entry name" value="FAD-bd_PCMH"/>
</dbReference>
<feature type="domain" description="FAD-binding PCMH-type" evidence="6">
    <location>
        <begin position="77"/>
        <end position="282"/>
    </location>
</feature>
<evidence type="ECO:0000256" key="4">
    <source>
        <dbReference type="ARBA" id="ARBA00023002"/>
    </source>
</evidence>
<keyword evidence="8" id="KW-1185">Reference proteome</keyword>
<dbReference type="InterPro" id="IPR036318">
    <property type="entry name" value="FAD-bd_PCMH-like_sf"/>
</dbReference>
<dbReference type="PANTHER" id="PTHR11748">
    <property type="entry name" value="D-LACTATE DEHYDROGENASE"/>
    <property type="match status" value="1"/>
</dbReference>
<accession>A0A0A1T6I7</accession>
<evidence type="ECO:0000256" key="2">
    <source>
        <dbReference type="ARBA" id="ARBA00022630"/>
    </source>
</evidence>
<keyword evidence="3" id="KW-0274">FAD</keyword>
<comment type="cofactor">
    <cofactor evidence="1">
        <name>FAD</name>
        <dbReference type="ChEBI" id="CHEBI:57692"/>
    </cofactor>
</comment>
<dbReference type="Gene3D" id="3.30.465.10">
    <property type="match status" value="1"/>
</dbReference>
<dbReference type="InterPro" id="IPR016164">
    <property type="entry name" value="FAD-linked_Oxase-like_C"/>
</dbReference>
<sequence length="582" mass="65384">MASTLKVPSARGQSKPGEPMVLPPGIDAETFARFLERVRGISGDENIAIVEAKEQLKDGTYMEPNKTHDMHHIIDQDYFVCSATVAPRNVPQVQEIVKLCNEFDIPMWPFSIGRNTGYGGAAPRVPGSICLDMGRHLNRIIEVNAQDAYALVEPGVTYAALHQYLVDNNLRDKVWLDVPDLGGGSVLGNAIERGVGYTPYGDHFMMHCGLEVVLPNGELVRTGMGAMPDPSQGSTQGLSPDQHPPNRAWQLFNYGFGPYNDGIFTQSSLGITTKMGIWLMPNPGGYQAYMITIPTDKDLHTAIEIIRPLRTQMVLQNVPTLRSIIMDAAVANPREHYLKEDRPFTEEELDKMCKDLDLGRWNFYGALYGPEPVRNVLWSVIKQAFSTIAGAKFYFPEDRTEPHSVLKTREKTMQGIPSYDELRWVNWMPNGSHLFFSPIAKVSGDDAMKQFEVTSRRCREAGIDFIGDFVIGMREMHHIVCITFDRGSAESKRRAHWLIETLIKDCAEYGWGEYRTHLAVMDQIANTYNFNDNALMKLNETIKNALDPKGILAPGKNGIWPQTYQKDAWKIESSELPAKKQL</sequence>
<dbReference type="OrthoDB" id="5332616at2759"/>
<dbReference type="GO" id="GO:0008720">
    <property type="term" value="F:D-lactate dehydrogenase (NAD+) activity"/>
    <property type="evidence" value="ECO:0007669"/>
    <property type="project" value="TreeGrafter"/>
</dbReference>